<keyword evidence="4" id="KW-0812">Transmembrane</keyword>
<dbReference type="PANTHER" id="PTHR46347:SF1">
    <property type="entry name" value="RING_FYVE_PHD ZINC FINGER SUPERFAMILY PROTEIN"/>
    <property type="match status" value="1"/>
</dbReference>
<dbReference type="AlphaFoldDB" id="A0AA88H1K3"/>
<dbReference type="PANTHER" id="PTHR46347">
    <property type="entry name" value="RING/FYVE/PHD ZINC FINGER SUPERFAMILY PROTEIN"/>
    <property type="match status" value="1"/>
</dbReference>
<keyword evidence="3" id="KW-0862">Zinc</keyword>
<dbReference type="SUPFAM" id="SSF57850">
    <property type="entry name" value="RING/U-box"/>
    <property type="match status" value="1"/>
</dbReference>
<dbReference type="CDD" id="cd16495">
    <property type="entry name" value="RING_CH-C4HC3_MARCH"/>
    <property type="match status" value="1"/>
</dbReference>
<keyword evidence="2" id="KW-0863">Zinc-finger</keyword>
<keyword evidence="7" id="KW-1185">Reference proteome</keyword>
<name>A0AA88H1K3_NAELO</name>
<evidence type="ECO:0000256" key="3">
    <source>
        <dbReference type="ARBA" id="ARBA00022833"/>
    </source>
</evidence>
<dbReference type="SMART" id="SM00744">
    <property type="entry name" value="RINGv"/>
    <property type="match status" value="1"/>
</dbReference>
<organism evidence="6 7">
    <name type="scientific">Naegleria lovaniensis</name>
    <name type="common">Amoeba</name>
    <dbReference type="NCBI Taxonomy" id="51637"/>
    <lineage>
        <taxon>Eukaryota</taxon>
        <taxon>Discoba</taxon>
        <taxon>Heterolobosea</taxon>
        <taxon>Tetramitia</taxon>
        <taxon>Eutetramitia</taxon>
        <taxon>Vahlkampfiidae</taxon>
        <taxon>Naegleria</taxon>
    </lineage>
</organism>
<dbReference type="InterPro" id="IPR013083">
    <property type="entry name" value="Znf_RING/FYVE/PHD"/>
</dbReference>
<dbReference type="GO" id="GO:0008270">
    <property type="term" value="F:zinc ion binding"/>
    <property type="evidence" value="ECO:0007669"/>
    <property type="project" value="UniProtKB-KW"/>
</dbReference>
<dbReference type="Gene3D" id="3.30.40.10">
    <property type="entry name" value="Zinc/RING finger domain, C3HC4 (zinc finger)"/>
    <property type="match status" value="1"/>
</dbReference>
<evidence type="ECO:0000259" key="5">
    <source>
        <dbReference type="PROSITE" id="PS51292"/>
    </source>
</evidence>
<sequence length="382" mass="42859">MYSEETDLKKAFEGSSGGVIGIPHSSPYHIDENLREKKQLLENQLHDQHAPYEDDTAIRHSLGNTTYHSTSHIHDEETERICRCCHGILTANDDFIAPCKCAGSMKYVHRYCLDQWRAVSPKASSFYACDICGHQYEIKDVDEHGNVVTGASGYKPSSIIKFGTLIAIDFSIILIVWQVLVFICVGIFALCDYDYALRAKLFGNMNVFVASYICGLTLFFFILGLIGLCCLGFVLLNKLVNGTFFGNCCIADDFYAYDNYPYYGRYRTSYYDFSDMCFWFCFWNSLYGRPDRSCFGGCYGCSMGSGDCNCNGGSDCGGGGNGDGMAIALLVIVVVIAVIGVFFGLILMGVLGYRIFTRRLRVLQRKEIAKFQQIQNYWKIEA</sequence>
<evidence type="ECO:0000313" key="6">
    <source>
        <dbReference type="EMBL" id="KAG2393090.1"/>
    </source>
</evidence>
<feature type="transmembrane region" description="Helical" evidence="4">
    <location>
        <begin position="212"/>
        <end position="236"/>
    </location>
</feature>
<feature type="domain" description="RING-CH-type" evidence="5">
    <location>
        <begin position="74"/>
        <end position="139"/>
    </location>
</feature>
<evidence type="ECO:0000313" key="7">
    <source>
        <dbReference type="Proteomes" id="UP000816034"/>
    </source>
</evidence>
<dbReference type="Proteomes" id="UP000816034">
    <property type="component" value="Unassembled WGS sequence"/>
</dbReference>
<dbReference type="InterPro" id="IPR011016">
    <property type="entry name" value="Znf_RING-CH"/>
</dbReference>
<keyword evidence="4" id="KW-1133">Transmembrane helix</keyword>
<feature type="transmembrane region" description="Helical" evidence="4">
    <location>
        <begin position="165"/>
        <end position="191"/>
    </location>
</feature>
<dbReference type="EMBL" id="PYSW02000003">
    <property type="protein sequence ID" value="KAG2393090.1"/>
    <property type="molecule type" value="Genomic_DNA"/>
</dbReference>
<dbReference type="GeneID" id="68102121"/>
<evidence type="ECO:0000256" key="2">
    <source>
        <dbReference type="ARBA" id="ARBA00022771"/>
    </source>
</evidence>
<accession>A0AA88H1K3</accession>
<dbReference type="RefSeq" id="XP_044554984.1">
    <property type="nucleotide sequence ID" value="XM_044699879.1"/>
</dbReference>
<protein>
    <recommendedName>
        <fullName evidence="5">RING-CH-type domain-containing protein</fullName>
    </recommendedName>
</protein>
<reference evidence="6 7" key="1">
    <citation type="journal article" date="2018" name="BMC Genomics">
        <title>The genome of Naegleria lovaniensis, the basis for a comparative approach to unravel pathogenicity factors of the human pathogenic amoeba N. fowleri.</title>
        <authorList>
            <person name="Liechti N."/>
            <person name="Schurch N."/>
            <person name="Bruggmann R."/>
            <person name="Wittwer M."/>
        </authorList>
    </citation>
    <scope>NUCLEOTIDE SEQUENCE [LARGE SCALE GENOMIC DNA]</scope>
    <source>
        <strain evidence="6 7">ATCC 30569</strain>
    </source>
</reference>
<comment type="caution">
    <text evidence="6">The sequence shown here is derived from an EMBL/GenBank/DDBJ whole genome shotgun (WGS) entry which is preliminary data.</text>
</comment>
<evidence type="ECO:0000256" key="4">
    <source>
        <dbReference type="SAM" id="Phobius"/>
    </source>
</evidence>
<feature type="transmembrane region" description="Helical" evidence="4">
    <location>
        <begin position="327"/>
        <end position="356"/>
    </location>
</feature>
<gene>
    <name evidence="6" type="ORF">C9374_009667</name>
</gene>
<proteinExistence type="predicted"/>
<dbReference type="Pfam" id="PF12906">
    <property type="entry name" value="RINGv"/>
    <property type="match status" value="1"/>
</dbReference>
<keyword evidence="1" id="KW-0479">Metal-binding</keyword>
<dbReference type="PROSITE" id="PS51292">
    <property type="entry name" value="ZF_RING_CH"/>
    <property type="match status" value="1"/>
</dbReference>
<keyword evidence="4" id="KW-0472">Membrane</keyword>
<evidence type="ECO:0000256" key="1">
    <source>
        <dbReference type="ARBA" id="ARBA00022723"/>
    </source>
</evidence>